<dbReference type="EMBL" id="JACCBV010000001">
    <property type="protein sequence ID" value="NYE19274.1"/>
    <property type="molecule type" value="Genomic_DNA"/>
</dbReference>
<reference evidence="9 10" key="1">
    <citation type="submission" date="2020-07" db="EMBL/GenBank/DDBJ databases">
        <title>Sequencing the genomes of 1000 actinobacteria strains.</title>
        <authorList>
            <person name="Klenk H.-P."/>
        </authorList>
    </citation>
    <scope>NUCLEOTIDE SEQUENCE [LARGE SCALE GENOMIC DNA]</scope>
    <source>
        <strain evidence="9 10">DSM 24662</strain>
    </source>
</reference>
<evidence type="ECO:0000259" key="8">
    <source>
        <dbReference type="PROSITE" id="PS50928"/>
    </source>
</evidence>
<evidence type="ECO:0000256" key="5">
    <source>
        <dbReference type="ARBA" id="ARBA00022989"/>
    </source>
</evidence>
<sequence length="289" mass="31970">MSTSTEVADDSCIRVDTDVVRGIEEPVPIKRRTSWKRPLRRFSALVGIIVIWWLASLFMSPQTLPGPFLVFTTMLDNLTEGDTYYQLAVTMGRVLGGMTIAMVMGLVIGLIMGLSAWGEDLLINVVLVGFSIPAVVFGILFILWFGLNDTAAILAVGVAATPAIAINIWQGTKAIDRDLMHMGKAFRFSQRSMLLKVVIPQLVPFVLAALRTALAISWKIVTVVELIGLSSGVGYMLHWWFGNFNMTQVLAWTLLFTITLLLIENIILKPIEKRLTRWRPHAAALEGTA</sequence>
<feature type="transmembrane region" description="Helical" evidence="7">
    <location>
        <begin position="193"/>
        <end position="210"/>
    </location>
</feature>
<dbReference type="GO" id="GO:0055085">
    <property type="term" value="P:transmembrane transport"/>
    <property type="evidence" value="ECO:0007669"/>
    <property type="project" value="InterPro"/>
</dbReference>
<proteinExistence type="inferred from homology"/>
<dbReference type="PANTHER" id="PTHR30151">
    <property type="entry name" value="ALKANE SULFONATE ABC TRANSPORTER-RELATED, MEMBRANE SUBUNIT"/>
    <property type="match status" value="1"/>
</dbReference>
<dbReference type="Pfam" id="PF00528">
    <property type="entry name" value="BPD_transp_1"/>
    <property type="match status" value="1"/>
</dbReference>
<dbReference type="SUPFAM" id="SSF161098">
    <property type="entry name" value="MetI-like"/>
    <property type="match status" value="1"/>
</dbReference>
<keyword evidence="5 7" id="KW-1133">Transmembrane helix</keyword>
<dbReference type="Gene3D" id="1.10.3720.10">
    <property type="entry name" value="MetI-like"/>
    <property type="match status" value="1"/>
</dbReference>
<feature type="transmembrane region" description="Helical" evidence="7">
    <location>
        <begin position="151"/>
        <end position="172"/>
    </location>
</feature>
<keyword evidence="4 7" id="KW-0812">Transmembrane</keyword>
<evidence type="ECO:0000256" key="2">
    <source>
        <dbReference type="ARBA" id="ARBA00022448"/>
    </source>
</evidence>
<keyword evidence="3" id="KW-1003">Cell membrane</keyword>
<feature type="transmembrane region" description="Helical" evidence="7">
    <location>
        <begin position="94"/>
        <end position="114"/>
    </location>
</feature>
<protein>
    <submittedName>
        <fullName evidence="9">NitT/TauT family transport system permease protein</fullName>
    </submittedName>
</protein>
<feature type="domain" description="ABC transmembrane type-1" evidence="8">
    <location>
        <begin position="87"/>
        <end position="267"/>
    </location>
</feature>
<comment type="subcellular location">
    <subcellularLocation>
        <location evidence="1 7">Cell membrane</location>
        <topology evidence="1 7">Multi-pass membrane protein</topology>
    </subcellularLocation>
</comment>
<comment type="similarity">
    <text evidence="7">Belongs to the binding-protein-dependent transport system permease family.</text>
</comment>
<dbReference type="Proteomes" id="UP000576969">
    <property type="component" value="Unassembled WGS sequence"/>
</dbReference>
<dbReference type="CDD" id="cd06261">
    <property type="entry name" value="TM_PBP2"/>
    <property type="match status" value="1"/>
</dbReference>
<dbReference type="GO" id="GO:0005886">
    <property type="term" value="C:plasma membrane"/>
    <property type="evidence" value="ECO:0007669"/>
    <property type="project" value="UniProtKB-SubCell"/>
</dbReference>
<evidence type="ECO:0000256" key="3">
    <source>
        <dbReference type="ARBA" id="ARBA00022475"/>
    </source>
</evidence>
<dbReference type="RefSeq" id="WP_179488498.1">
    <property type="nucleotide sequence ID" value="NZ_JACCBV010000001.1"/>
</dbReference>
<dbReference type="PANTHER" id="PTHR30151:SF38">
    <property type="entry name" value="ALIPHATIC SULFONATES TRANSPORT PERMEASE PROTEIN SSUC-RELATED"/>
    <property type="match status" value="1"/>
</dbReference>
<evidence type="ECO:0000313" key="9">
    <source>
        <dbReference type="EMBL" id="NYE19274.1"/>
    </source>
</evidence>
<dbReference type="InterPro" id="IPR000515">
    <property type="entry name" value="MetI-like"/>
</dbReference>
<comment type="caution">
    <text evidence="9">The sequence shown here is derived from an EMBL/GenBank/DDBJ whole genome shotgun (WGS) entry which is preliminary data.</text>
</comment>
<accession>A0A7Y9GMP3</accession>
<evidence type="ECO:0000256" key="4">
    <source>
        <dbReference type="ARBA" id="ARBA00022692"/>
    </source>
</evidence>
<feature type="transmembrane region" description="Helical" evidence="7">
    <location>
        <begin position="121"/>
        <end position="145"/>
    </location>
</feature>
<gene>
    <name evidence="9" type="ORF">BJ991_001302</name>
</gene>
<dbReference type="PROSITE" id="PS50928">
    <property type="entry name" value="ABC_TM1"/>
    <property type="match status" value="1"/>
</dbReference>
<keyword evidence="2 7" id="KW-0813">Transport</keyword>
<evidence type="ECO:0000256" key="6">
    <source>
        <dbReference type="ARBA" id="ARBA00023136"/>
    </source>
</evidence>
<name>A0A7Y9GMP3_9MICO</name>
<feature type="transmembrane region" description="Helical" evidence="7">
    <location>
        <begin position="249"/>
        <end position="268"/>
    </location>
</feature>
<keyword evidence="10" id="KW-1185">Reference proteome</keyword>
<evidence type="ECO:0000256" key="7">
    <source>
        <dbReference type="RuleBase" id="RU363032"/>
    </source>
</evidence>
<dbReference type="InterPro" id="IPR035906">
    <property type="entry name" value="MetI-like_sf"/>
</dbReference>
<keyword evidence="6 7" id="KW-0472">Membrane</keyword>
<dbReference type="AlphaFoldDB" id="A0A7Y9GMP3"/>
<evidence type="ECO:0000313" key="10">
    <source>
        <dbReference type="Proteomes" id="UP000576969"/>
    </source>
</evidence>
<organism evidence="9 10">
    <name type="scientific">Microbacterium immunditiarum</name>
    <dbReference type="NCBI Taxonomy" id="337480"/>
    <lineage>
        <taxon>Bacteria</taxon>
        <taxon>Bacillati</taxon>
        <taxon>Actinomycetota</taxon>
        <taxon>Actinomycetes</taxon>
        <taxon>Micrococcales</taxon>
        <taxon>Microbacteriaceae</taxon>
        <taxon>Microbacterium</taxon>
    </lineage>
</organism>
<feature type="transmembrane region" description="Helical" evidence="7">
    <location>
        <begin position="216"/>
        <end position="237"/>
    </location>
</feature>
<feature type="transmembrane region" description="Helical" evidence="7">
    <location>
        <begin position="39"/>
        <end position="59"/>
    </location>
</feature>
<evidence type="ECO:0000256" key="1">
    <source>
        <dbReference type="ARBA" id="ARBA00004651"/>
    </source>
</evidence>